<dbReference type="CDD" id="cd00167">
    <property type="entry name" value="SANT"/>
    <property type="match status" value="1"/>
</dbReference>
<feature type="region of interest" description="Disordered" evidence="1">
    <location>
        <begin position="173"/>
        <end position="227"/>
    </location>
</feature>
<feature type="compositionally biased region" description="Basic and acidic residues" evidence="1">
    <location>
        <begin position="206"/>
        <end position="215"/>
    </location>
</feature>
<feature type="compositionally biased region" description="Pro residues" evidence="1">
    <location>
        <begin position="1662"/>
        <end position="1676"/>
    </location>
</feature>
<dbReference type="PANTHER" id="PTHR48125">
    <property type="entry name" value="LP07818P1"/>
    <property type="match status" value="1"/>
</dbReference>
<evidence type="ECO:0000313" key="4">
    <source>
        <dbReference type="Proteomes" id="UP000041254"/>
    </source>
</evidence>
<dbReference type="SUPFAM" id="SSF46689">
    <property type="entry name" value="Homeodomain-like"/>
    <property type="match status" value="1"/>
</dbReference>
<reference evidence="3 4" key="1">
    <citation type="submission" date="2014-11" db="EMBL/GenBank/DDBJ databases">
        <authorList>
            <person name="Zhu J."/>
            <person name="Qi W."/>
            <person name="Song R."/>
        </authorList>
    </citation>
    <scope>NUCLEOTIDE SEQUENCE [LARGE SCALE GENOMIC DNA]</scope>
</reference>
<feature type="compositionally biased region" description="Basic and acidic residues" evidence="1">
    <location>
        <begin position="1782"/>
        <end position="1791"/>
    </location>
</feature>
<gene>
    <name evidence="3" type="ORF">Vbra_15008</name>
</gene>
<evidence type="ECO:0000256" key="1">
    <source>
        <dbReference type="SAM" id="MobiDB-lite"/>
    </source>
</evidence>
<feature type="compositionally biased region" description="Acidic residues" evidence="1">
    <location>
        <begin position="1231"/>
        <end position="1247"/>
    </location>
</feature>
<feature type="compositionally biased region" description="Basic and acidic residues" evidence="1">
    <location>
        <begin position="594"/>
        <end position="609"/>
    </location>
</feature>
<feature type="region of interest" description="Disordered" evidence="1">
    <location>
        <begin position="594"/>
        <end position="809"/>
    </location>
</feature>
<feature type="compositionally biased region" description="Basic and acidic residues" evidence="1">
    <location>
        <begin position="697"/>
        <end position="709"/>
    </location>
</feature>
<protein>
    <recommendedName>
        <fullName evidence="2">SANT domain-containing protein</fullName>
    </recommendedName>
</protein>
<feature type="compositionally biased region" description="Basic and acidic residues" evidence="1">
    <location>
        <begin position="1152"/>
        <end position="1165"/>
    </location>
</feature>
<feature type="region of interest" description="Disordered" evidence="1">
    <location>
        <begin position="1486"/>
        <end position="1520"/>
    </location>
</feature>
<feature type="region of interest" description="Disordered" evidence="1">
    <location>
        <begin position="299"/>
        <end position="366"/>
    </location>
</feature>
<dbReference type="InterPro" id="IPR001005">
    <property type="entry name" value="SANT/Myb"/>
</dbReference>
<feature type="compositionally biased region" description="Pro residues" evidence="1">
    <location>
        <begin position="2516"/>
        <end position="2529"/>
    </location>
</feature>
<feature type="compositionally biased region" description="Basic and acidic residues" evidence="1">
    <location>
        <begin position="2827"/>
        <end position="2854"/>
    </location>
</feature>
<dbReference type="Proteomes" id="UP000041254">
    <property type="component" value="Unassembled WGS sequence"/>
</dbReference>
<feature type="region of interest" description="Disordered" evidence="1">
    <location>
        <begin position="2787"/>
        <end position="2862"/>
    </location>
</feature>
<feature type="region of interest" description="Disordered" evidence="1">
    <location>
        <begin position="100"/>
        <end position="127"/>
    </location>
</feature>
<feature type="region of interest" description="Disordered" evidence="1">
    <location>
        <begin position="1552"/>
        <end position="1596"/>
    </location>
</feature>
<keyword evidence="4" id="KW-1185">Reference proteome</keyword>
<feature type="compositionally biased region" description="Low complexity" evidence="1">
    <location>
        <begin position="2573"/>
        <end position="2590"/>
    </location>
</feature>
<feature type="compositionally biased region" description="Pro residues" evidence="1">
    <location>
        <begin position="1889"/>
        <end position="1901"/>
    </location>
</feature>
<feature type="compositionally biased region" description="Pro residues" evidence="1">
    <location>
        <begin position="2261"/>
        <end position="2271"/>
    </location>
</feature>
<feature type="compositionally biased region" description="Basic and acidic residues" evidence="1">
    <location>
        <begin position="1728"/>
        <end position="1748"/>
    </location>
</feature>
<feature type="compositionally biased region" description="Basic residues" evidence="1">
    <location>
        <begin position="710"/>
        <end position="719"/>
    </location>
</feature>
<feature type="compositionally biased region" description="Basic and acidic residues" evidence="1">
    <location>
        <begin position="1014"/>
        <end position="1024"/>
    </location>
</feature>
<feature type="compositionally biased region" description="Basic and acidic residues" evidence="1">
    <location>
        <begin position="1264"/>
        <end position="1276"/>
    </location>
</feature>
<feature type="compositionally biased region" description="Basic and acidic residues" evidence="1">
    <location>
        <begin position="2110"/>
        <end position="2126"/>
    </location>
</feature>
<dbReference type="OMA" id="QHEREMG"/>
<feature type="compositionally biased region" description="Basic and acidic residues" evidence="1">
    <location>
        <begin position="2616"/>
        <end position="2627"/>
    </location>
</feature>
<feature type="region of interest" description="Disordered" evidence="1">
    <location>
        <begin position="2483"/>
        <end position="2761"/>
    </location>
</feature>
<dbReference type="OrthoDB" id="10258692at2759"/>
<feature type="compositionally biased region" description="Low complexity" evidence="1">
    <location>
        <begin position="2371"/>
        <end position="2385"/>
    </location>
</feature>
<dbReference type="PROSITE" id="PS51293">
    <property type="entry name" value="SANT"/>
    <property type="match status" value="1"/>
</dbReference>
<feature type="compositionally biased region" description="Basic residues" evidence="1">
    <location>
        <begin position="776"/>
        <end position="789"/>
    </location>
</feature>
<feature type="compositionally biased region" description="Basic and acidic residues" evidence="1">
    <location>
        <begin position="742"/>
        <end position="753"/>
    </location>
</feature>
<feature type="compositionally biased region" description="Low complexity" evidence="1">
    <location>
        <begin position="2128"/>
        <end position="2138"/>
    </location>
</feature>
<feature type="compositionally biased region" description="Basic residues" evidence="1">
    <location>
        <begin position="61"/>
        <end position="80"/>
    </location>
</feature>
<feature type="compositionally biased region" description="Acidic residues" evidence="1">
    <location>
        <begin position="1"/>
        <end position="24"/>
    </location>
</feature>
<feature type="compositionally biased region" description="Polar residues" evidence="1">
    <location>
        <begin position="2275"/>
        <end position="2291"/>
    </location>
</feature>
<feature type="region of interest" description="Disordered" evidence="1">
    <location>
        <begin position="1"/>
        <end position="81"/>
    </location>
</feature>
<dbReference type="SMART" id="SM00717">
    <property type="entry name" value="SANT"/>
    <property type="match status" value="1"/>
</dbReference>
<feature type="compositionally biased region" description="Basic and acidic residues" evidence="1">
    <location>
        <begin position="1552"/>
        <end position="1579"/>
    </location>
</feature>
<feature type="domain" description="SANT" evidence="2">
    <location>
        <begin position="1334"/>
        <end position="1385"/>
    </location>
</feature>
<proteinExistence type="predicted"/>
<feature type="compositionally biased region" description="Low complexity" evidence="1">
    <location>
        <begin position="424"/>
        <end position="433"/>
    </location>
</feature>
<feature type="compositionally biased region" description="Low complexity" evidence="1">
    <location>
        <begin position="2656"/>
        <end position="2668"/>
    </location>
</feature>
<feature type="compositionally biased region" description="Basic and acidic residues" evidence="1">
    <location>
        <begin position="2139"/>
        <end position="2151"/>
    </location>
</feature>
<dbReference type="InterPro" id="IPR009057">
    <property type="entry name" value="Homeodomain-like_sf"/>
</dbReference>
<feature type="region of interest" description="Disordered" evidence="1">
    <location>
        <begin position="1401"/>
        <end position="1464"/>
    </location>
</feature>
<feature type="compositionally biased region" description="Pro residues" evidence="1">
    <location>
        <begin position="1191"/>
        <end position="1221"/>
    </location>
</feature>
<feature type="region of interest" description="Disordered" evidence="1">
    <location>
        <begin position="398"/>
        <end position="477"/>
    </location>
</feature>
<dbReference type="EMBL" id="CDMY01000405">
    <property type="protein sequence ID" value="CEM10752.1"/>
    <property type="molecule type" value="Genomic_DNA"/>
</dbReference>
<feature type="compositionally biased region" description="Basic and acidic residues" evidence="1">
    <location>
        <begin position="1122"/>
        <end position="1137"/>
    </location>
</feature>
<sequence length="2862" mass="308529">MAAECDIEAPVDETEEMERIDEDEGDRREPVVRRARRTPSDNGEPDEAEIEAQVDRERTNRVRKKAAGKKAGKKGKRGMHLQKNDKQAKALLLVEELRESAERRRAARAPRSRPGYFRLSSDPVLLPDVSPAVHRLDRSVSAPQAATHPIPHPLPLPAFSLSSLAFAHVMSEQLQVPQPPQPSMRSSIDNGASPSPINGEEEIAEEEKSPERSPEAPEASPSDIGTVRRAVFDLGMGWGEGDEEAEDKGVEWIPVDEEHHAQLVQTAFSNAKRQYCGFIQHVARVRRATVVPYANLMRRPNSSAVPSRDESGRSQPQKSPSYGEPSPFDMAMGMEQQDDSQQASRDRDEPDPFFGKVLPRKPKNREVEVYLRRSDLPPAWQEVLSAKAFQGRPGQLRVVFYSTEPSPPPAEGSGTVNGEGSKGEGQPQPAGQEEQGDKASESVTERYLKHATIENAMDLLFPKQQPPPPPPSSAAEGLERDGDAYVLRLPYESILHIGMGHVDPDDDDEEEGDKNDDDTCLRRVSHKDMAAFGRTAMQNDPDPLRKGRLAGMSVNDVYVLILRPDTREELERRLQLKLVLEMGDLWRFMKLRKETEEREEEERRRREEEMAVASHAARKDHDASMRDRSDRSEGGSEPRARKRSKRRDRKASLPPDDEMMGVQPDQHPYTVPDDMAHQADGIEFSYADMNGTDEYEPSARRERKASPKENKRRRASQKRKLTESATWDLPKMPNDLLPGELPMKRLPGEDHPHPSQAPLRPSPSGSSQGSFQQPQQKRKKRGAGRPPKKRSNDEEAQSHPSAAAREAGISKEVFNRLNAMTDEELSEAMETVDTLWRVFQFYAKRQRDLHRVFDGMAKLSRYRHKQWERYVEEQELKRQERGDEFEWGVLPALSEALPSQLVPLPRGFLVGSPDEAFDFKKEFEEKMKGGAVAPLTARRGPFAGPAGAAYSPMRPAVPLLPAIPNPPPVPDQAIAQEGPDASPPNLSLPGAVVPVAEPSSNAKQIAEIPQPTVNRDEAMEDAPRGGEQASPGKRPIIKREDGERSDGDLEEGELREWVRKRDTIASIEPRIQSSDEEMPAAAPAPPPPPPPELPAIATVQQPQTEEPAAPSPPGGAEAAEVEPPKTKEEPPPDEQHGDVAAPQQDDSGPVETEARSAAEKEDERAAMAANILMTLRAGRLDEPLPASDEPSPLPPQPPPQSPPQPPPQPPPATSAAPPPAVAPVAPAAKPEEEEPEAVANSSDEEEEGVTRISRFNLSITHKPPPIDEHKSSEDKGRGYMVFSGNVLGPSDKWEHTRIKHLPYDAFRMNNVCEIKVTCEAQKVEDPLRDERQRQQNSVWTFREIEAFMQRFMQHPKNFRRIAQAIESKTTRDCVEFYYLHKYKYGLKQYCADHTHIALHRPGQAAAKDRDAQLPQPLPSDVSVANEANEPAEKEGSDQAESLAGSATGAGEQPNRNVVKHQRHRELRETVIDEIRGKLTNLALSLGMDAPEFRGGDDNEGSETEEPPRAPAPLIDIPSDGEDERAMRGYMKGVSMGYVSDYLLLQASRKTNKEHYDQLHKKRQEEREAAEKEKAAKKAEPNAPQAPNADDDQQATARQLAVDTEYDTLKNGYILPCLPNMKDAVSFHVGPSLQVLGYVFDCDGNAYPLEHPKSKTAIGEFPFIPPPPPPPPPPPARASPVVKAESNPESESSGQAVEVRSRPIQPDRMGAMSPDRERRKRAARPGVARKGDDADHPGDRMVVRDRPEQPPRSPTQRKKKPVVHPDYFTATYSDSEADERDEEERQLIKELRSPGIPPQAPAAAAAAATGGGGASADHGGLQSAFPSLRQTDIGGDGGEAKRRRVGPMPWGGSDNRDQVPPQFPPPDRPDTERHSLRDGDSHPSTSPYPKEGPPTPVSPPPKMHIDPKLIRRMKEKPKTVGDKGPLTTSSKEGIRVPLQAPRPPQMGGARGPVPTGFPVTRPGTLGTVPVRPPTFPMQSRPPALSIVHSRKPQSPSPPHHSERGSRPLRQPPPARKRDRVDLDQRPEGGGQQEMAEVGPPTAPDTSPIRSPSRKKLRDEMHGMGSGYPPSSAPFVPRVYHHGPPAAPPSRPSLLASIEGVPGRGESCPPMARREGEGEDHHMGRDEGQPAAAGPAAAAAEADREKARDDSHLVAKAASSMQPRAKALARPSSVTASSRAQQPGSQPSAPPQAPIHPHSFYPIYPGQGAATPGSPDAARHPPAPMYAVGPPIPPASGSPSAHQQALQSIAAARGTPAAAASPSHPPMRPPPPDASGMSRQLSIGGSPTHTSLSHHVLPHGQLAAVAAQQGGGGARRFFPQFVQRQSSDPGQQASGDASGATGVRAASYGMPAMVIQAGRAAAPPLTLNRTDDGGTAAAAAAAAGPAGDVEESKVSHPIPPPHGHQSPPSYSPSMASIPRGVHPPGPGPFTLWHSHGRGPAPGGHPSQRPNASPLVYNAQPFHGGRLVASGIPSVSFAPASIHTGGHGGHLGPPAYSNSFATTSPPPHPGMPTSGTVPYRPPPTPSMAPLPPQTQVAPSQPKPAKGDKPAPASRAKGKARSSNRQMVRSGGGRGRGPAAAAAAAGAGDQARPPTAHPIQLSPDMDRRVPPLSSPLGLPDHGDATGDKAHESNVVLPSPAGGIVSSSPPGERVDEEQGNGAAMGAKALPAAMSPSAGGLPMFQQQQQRALPYSSHQRPPSQPAGLAEPVESHPIEQPPDYAALNGGASQQQQQQQQPMDVVHHPPPATLQPMEGCPAAAAVAEARGASPRLLTGPSANLQSALTSIAAIASPQSAPVTESHPIQPDVTGSTAASGGAGVDDEGRGVSGDHPVQHVIDKVADGHQQQHEREMGEGERSGQDWSTGTG</sequence>
<dbReference type="InParanoid" id="A0A0G4FC25"/>
<feature type="compositionally biased region" description="Polar residues" evidence="1">
    <location>
        <begin position="2678"/>
        <end position="2694"/>
    </location>
</feature>
<feature type="compositionally biased region" description="Basic and acidic residues" evidence="1">
    <location>
        <begin position="435"/>
        <end position="452"/>
    </location>
</feature>
<dbReference type="PANTHER" id="PTHR48125:SF12">
    <property type="entry name" value="AT HOOK TRANSCRIPTION FACTOR FAMILY-RELATED"/>
    <property type="match status" value="1"/>
</dbReference>
<name>A0A0G4FC25_VITBC</name>
<feature type="compositionally biased region" description="Low complexity" evidence="1">
    <location>
        <begin position="2248"/>
        <end position="2260"/>
    </location>
</feature>
<dbReference type="InterPro" id="IPR017884">
    <property type="entry name" value="SANT_dom"/>
</dbReference>
<feature type="compositionally biased region" description="Basic residues" evidence="1">
    <location>
        <begin position="640"/>
        <end position="649"/>
    </location>
</feature>
<dbReference type="Gene3D" id="1.10.10.60">
    <property type="entry name" value="Homeodomain-like"/>
    <property type="match status" value="1"/>
</dbReference>
<feature type="compositionally biased region" description="Basic and acidic residues" evidence="1">
    <location>
        <begin position="617"/>
        <end position="639"/>
    </location>
</feature>
<feature type="compositionally biased region" description="Acidic residues" evidence="1">
    <location>
        <begin position="504"/>
        <end position="516"/>
    </location>
</feature>
<feature type="region of interest" description="Disordered" evidence="1">
    <location>
        <begin position="1657"/>
        <end position="2292"/>
    </location>
</feature>
<feature type="compositionally biased region" description="Low complexity" evidence="1">
    <location>
        <begin position="2401"/>
        <end position="2411"/>
    </location>
</feature>
<feature type="region of interest" description="Disordered" evidence="1">
    <location>
        <begin position="2363"/>
        <end position="2455"/>
    </location>
</feature>
<feature type="compositionally biased region" description="Acidic residues" evidence="1">
    <location>
        <begin position="43"/>
        <end position="52"/>
    </location>
</feature>
<dbReference type="VEuPathDB" id="CryptoDB:Vbra_15008"/>
<feature type="compositionally biased region" description="Basic and acidic residues" evidence="1">
    <location>
        <begin position="1866"/>
        <end position="1880"/>
    </location>
</feature>
<organism evidence="3 4">
    <name type="scientific">Vitrella brassicaformis (strain CCMP3155)</name>
    <dbReference type="NCBI Taxonomy" id="1169540"/>
    <lineage>
        <taxon>Eukaryota</taxon>
        <taxon>Sar</taxon>
        <taxon>Alveolata</taxon>
        <taxon>Colpodellida</taxon>
        <taxon>Vitrellaceae</taxon>
        <taxon>Vitrella</taxon>
    </lineage>
</organism>
<dbReference type="STRING" id="1169540.A0A0G4FC25"/>
<feature type="region of interest" description="Disordered" evidence="1">
    <location>
        <begin position="499"/>
        <end position="519"/>
    </location>
</feature>
<feature type="region of interest" description="Disordered" evidence="1">
    <location>
        <begin position="964"/>
        <end position="1276"/>
    </location>
</feature>
<evidence type="ECO:0000259" key="2">
    <source>
        <dbReference type="PROSITE" id="PS51293"/>
    </source>
</evidence>
<feature type="compositionally biased region" description="Polar residues" evidence="1">
    <location>
        <begin position="183"/>
        <end position="196"/>
    </location>
</feature>
<evidence type="ECO:0000313" key="3">
    <source>
        <dbReference type="EMBL" id="CEM10752.1"/>
    </source>
</evidence>
<feature type="compositionally biased region" description="Low complexity" evidence="1">
    <location>
        <begin position="762"/>
        <end position="775"/>
    </location>
</feature>
<accession>A0A0G4FC25</accession>
<feature type="compositionally biased region" description="Pro residues" evidence="1">
    <location>
        <begin position="1082"/>
        <end position="1093"/>
    </location>
</feature>
<feature type="compositionally biased region" description="Low complexity" evidence="1">
    <location>
        <begin position="2174"/>
        <end position="2185"/>
    </location>
</feature>
<feature type="compositionally biased region" description="Basic and acidic residues" evidence="1">
    <location>
        <begin position="1037"/>
        <end position="1063"/>
    </location>
</feature>